<dbReference type="Proteomes" id="UP001139000">
    <property type="component" value="Unassembled WGS sequence"/>
</dbReference>
<reference evidence="2" key="1">
    <citation type="submission" date="2021-12" db="EMBL/GenBank/DDBJ databases">
        <title>Novel species in genus Dyadobacter.</title>
        <authorList>
            <person name="Ma C."/>
        </authorList>
    </citation>
    <scope>NUCLEOTIDE SEQUENCE</scope>
    <source>
        <strain evidence="2">LJ419</strain>
    </source>
</reference>
<proteinExistence type="predicted"/>
<feature type="signal peptide" evidence="1">
    <location>
        <begin position="1"/>
        <end position="19"/>
    </location>
</feature>
<evidence type="ECO:0000313" key="2">
    <source>
        <dbReference type="EMBL" id="MCF0065562.1"/>
    </source>
</evidence>
<keyword evidence="1" id="KW-0732">Signal</keyword>
<accession>A0A9X1THX2</accession>
<gene>
    <name evidence="2" type="ORF">LXM26_28865</name>
</gene>
<keyword evidence="3" id="KW-1185">Reference proteome</keyword>
<feature type="chain" id="PRO_5040962847" description="YbbR-like protein" evidence="1">
    <location>
        <begin position="20"/>
        <end position="244"/>
    </location>
</feature>
<evidence type="ECO:0000313" key="3">
    <source>
        <dbReference type="Proteomes" id="UP001139000"/>
    </source>
</evidence>
<comment type="caution">
    <text evidence="2">The sequence shown here is derived from an EMBL/GenBank/DDBJ whole genome shotgun (WGS) entry which is preliminary data.</text>
</comment>
<sequence>MKNFISLLIPLCLSLGAIAQVHTFPFKSSSARQINISLNNSDVEIIGTNEDSVTITASNFVEADKNLLGESGTGLNVEVSENLLDIKKMSEAAASYVIRVPKTCSLSFQEEFRAPKLIRISNISGSVVAKSWVSRIILMEIAGPVQASSMASDVSVEYSSLSQIKPSTIESAGRLVEVILPHDSKVTANLIVTAGNVESEFDLGFQNRELLKQVGGTRKIEAKLNGGGPPLNISAHTIIIKKTK</sequence>
<name>A0A9X1THX2_9BACT</name>
<organism evidence="2 3">
    <name type="scientific">Dyadobacter chenwenxiniae</name>
    <dbReference type="NCBI Taxonomy" id="2906456"/>
    <lineage>
        <taxon>Bacteria</taxon>
        <taxon>Pseudomonadati</taxon>
        <taxon>Bacteroidota</taxon>
        <taxon>Cytophagia</taxon>
        <taxon>Cytophagales</taxon>
        <taxon>Spirosomataceae</taxon>
        <taxon>Dyadobacter</taxon>
    </lineage>
</organism>
<protein>
    <recommendedName>
        <fullName evidence="4">YbbR-like protein</fullName>
    </recommendedName>
</protein>
<evidence type="ECO:0000256" key="1">
    <source>
        <dbReference type="SAM" id="SignalP"/>
    </source>
</evidence>
<dbReference type="RefSeq" id="WP_234658558.1">
    <property type="nucleotide sequence ID" value="NZ_CP094997.1"/>
</dbReference>
<dbReference type="EMBL" id="JAJTTC010000012">
    <property type="protein sequence ID" value="MCF0065562.1"/>
    <property type="molecule type" value="Genomic_DNA"/>
</dbReference>
<dbReference type="AlphaFoldDB" id="A0A9X1THX2"/>
<evidence type="ECO:0008006" key="4">
    <source>
        <dbReference type="Google" id="ProtNLM"/>
    </source>
</evidence>